<protein>
    <submittedName>
        <fullName evidence="2">Uncharacterized protein</fullName>
    </submittedName>
</protein>
<reference evidence="2 3" key="1">
    <citation type="submission" date="2020-07" db="EMBL/GenBank/DDBJ databases">
        <title>In vitro Evaluation of Lytic Phages for Carbapenem-Resistant Klebsiella pneumoniae Isolates.</title>
        <authorList>
            <person name="Tan D."/>
        </authorList>
    </citation>
    <scope>NUCLEOTIDE SEQUENCE [LARGE SCALE GENOMIC DNA]</scope>
</reference>
<feature type="region of interest" description="Disordered" evidence="1">
    <location>
        <begin position="1"/>
        <end position="28"/>
    </location>
</feature>
<dbReference type="EMBL" id="MT813142">
    <property type="protein sequence ID" value="QNN97372.1"/>
    <property type="molecule type" value="Genomic_DNA"/>
</dbReference>
<feature type="compositionally biased region" description="Polar residues" evidence="1">
    <location>
        <begin position="57"/>
        <end position="76"/>
    </location>
</feature>
<dbReference type="Proteomes" id="UP000516186">
    <property type="component" value="Segment"/>
</dbReference>
<feature type="region of interest" description="Disordered" evidence="1">
    <location>
        <begin position="57"/>
        <end position="82"/>
    </location>
</feature>
<evidence type="ECO:0000313" key="2">
    <source>
        <dbReference type="EMBL" id="QNN97372.1"/>
    </source>
</evidence>
<feature type="compositionally biased region" description="Polar residues" evidence="1">
    <location>
        <begin position="12"/>
        <end position="21"/>
    </location>
</feature>
<evidence type="ECO:0000256" key="1">
    <source>
        <dbReference type="SAM" id="MobiDB-lite"/>
    </source>
</evidence>
<keyword evidence="3" id="KW-1185">Reference proteome</keyword>
<evidence type="ECO:0000313" key="3">
    <source>
        <dbReference type="Proteomes" id="UP000516186"/>
    </source>
</evidence>
<organism evidence="2 3">
    <name type="scientific">Klebsiella phage NL_ZS_3</name>
    <dbReference type="NCBI Taxonomy" id="2769332"/>
    <lineage>
        <taxon>Viruses</taxon>
        <taxon>Duplodnaviria</taxon>
        <taxon>Heunggongvirae</taxon>
        <taxon>Uroviricota</taxon>
        <taxon>Caudoviricetes</taxon>
        <taxon>Autographivirales</taxon>
        <taxon>Autotranscriptaviridae</taxon>
        <taxon>Studiervirinae</taxon>
        <taxon>Teetrevirus</taxon>
        <taxon>Teetrevirus NLZS3</taxon>
    </lineage>
</organism>
<name>A0A7G9UTL7_9CAUD</name>
<accession>A0A7G9UTL7</accession>
<sequence>MLPPVSEGLKQKTPQIPSEGTQGVHKVMKESKSPVKTLAFYGRLYCFHSDLADSRQTVHSSRSDVSGASAHSSYSTRGIDRGNLRIGRRKGHCLYCISRSYRRSQGFRSPNV</sequence>
<proteinExistence type="predicted"/>